<feature type="domain" description="E2F/DP family winged-helix DNA-binding" evidence="7">
    <location>
        <begin position="348"/>
        <end position="426"/>
    </location>
</feature>
<accession>A0AAW0U6R9</accession>
<feature type="region of interest" description="Disordered" evidence="6">
    <location>
        <begin position="139"/>
        <end position="221"/>
    </location>
</feature>
<dbReference type="InterPro" id="IPR036388">
    <property type="entry name" value="WH-like_DNA-bd_sf"/>
</dbReference>
<name>A0AAW0U6R9_SCYPA</name>
<dbReference type="SUPFAM" id="SSF46785">
    <property type="entry name" value="Winged helix' DNA-binding domain"/>
    <property type="match status" value="2"/>
</dbReference>
<proteinExistence type="inferred from homology"/>
<evidence type="ECO:0000256" key="4">
    <source>
        <dbReference type="ARBA" id="ARBA00023163"/>
    </source>
</evidence>
<dbReference type="AlphaFoldDB" id="A0AAW0U6R9"/>
<evidence type="ECO:0000256" key="6">
    <source>
        <dbReference type="SAM" id="MobiDB-lite"/>
    </source>
</evidence>
<organism evidence="8 9">
    <name type="scientific">Scylla paramamosain</name>
    <name type="common">Mud crab</name>
    <dbReference type="NCBI Taxonomy" id="85552"/>
    <lineage>
        <taxon>Eukaryota</taxon>
        <taxon>Metazoa</taxon>
        <taxon>Ecdysozoa</taxon>
        <taxon>Arthropoda</taxon>
        <taxon>Crustacea</taxon>
        <taxon>Multicrustacea</taxon>
        <taxon>Malacostraca</taxon>
        <taxon>Eumalacostraca</taxon>
        <taxon>Eucarida</taxon>
        <taxon>Decapoda</taxon>
        <taxon>Pleocyemata</taxon>
        <taxon>Brachyura</taxon>
        <taxon>Eubrachyura</taxon>
        <taxon>Portunoidea</taxon>
        <taxon>Portunidae</taxon>
        <taxon>Portuninae</taxon>
        <taxon>Scylla</taxon>
    </lineage>
</organism>
<dbReference type="GO" id="GO:0090575">
    <property type="term" value="C:RNA polymerase II transcription regulator complex"/>
    <property type="evidence" value="ECO:0007669"/>
    <property type="project" value="TreeGrafter"/>
</dbReference>
<dbReference type="InterPro" id="IPR003316">
    <property type="entry name" value="E2F_WHTH_DNA-bd_dom"/>
</dbReference>
<dbReference type="Gene3D" id="1.10.10.10">
    <property type="entry name" value="Winged helix-like DNA-binding domain superfamily/Winged helix DNA-binding domain"/>
    <property type="match status" value="2"/>
</dbReference>
<feature type="region of interest" description="Disordered" evidence="6">
    <location>
        <begin position="1"/>
        <end position="40"/>
    </location>
</feature>
<comment type="similarity">
    <text evidence="1 5">Belongs to the E2F/DP family.</text>
</comment>
<evidence type="ECO:0000259" key="7">
    <source>
        <dbReference type="SMART" id="SM01372"/>
    </source>
</evidence>
<dbReference type="SMART" id="SM01372">
    <property type="entry name" value="E2F_TDP"/>
    <property type="match status" value="2"/>
</dbReference>
<dbReference type="EMBL" id="JARAKH010000018">
    <property type="protein sequence ID" value="KAK8395259.1"/>
    <property type="molecule type" value="Genomic_DNA"/>
</dbReference>
<feature type="region of interest" description="Disordered" evidence="6">
    <location>
        <begin position="95"/>
        <end position="115"/>
    </location>
</feature>
<dbReference type="GO" id="GO:0000978">
    <property type="term" value="F:RNA polymerase II cis-regulatory region sequence-specific DNA binding"/>
    <property type="evidence" value="ECO:0007669"/>
    <property type="project" value="InterPro"/>
</dbReference>
<keyword evidence="3 5" id="KW-0238">DNA-binding</keyword>
<evidence type="ECO:0000256" key="3">
    <source>
        <dbReference type="ARBA" id="ARBA00023125"/>
    </source>
</evidence>
<dbReference type="Pfam" id="PF02319">
    <property type="entry name" value="WHD_E2F_TDP"/>
    <property type="match status" value="2"/>
</dbReference>
<sequence>MEVLTSAAAALYDHDLEEHSSEEPKFLSPSKRSHEGLSEITNTINISPEKLHKSSLQTLFTASPVNYNSSMKVASSVILPVASSGSSKSVHHLSPLMEAPSPGREKVLGRSPLTPTSNLKLLTRIASMEESFTSKKMLFNTKGTNMSEKLPSQTRPRQKQKLQRYNSDSLNTQRASNKAMAGEKISLKKHSSTDSHSQGLEGVGHLPPLDEVITRPSEGSRKDKSLGLLSEKFLEHFPMEVSFLETPRRMVIDEVAITLGTERRRVYDIINVLESLNMAARVQKNMYQWVGNLYLEETLGKLKSFALKLNLKAQVEALHSNEGKRTFRVPKWTKTNWNVDGEEKVETRREKSLGILCQKFLMLLLVSPAPYLLSLDDALKMLMGNTCEDGERLRTRGRRLYDIANVLTSLGLVQRIPLAKGFRYIGPQVEAIPSEEDNGLRLRHSLLPSFLLSGDSGGKENITCPGDHDVTPSAAPPPTQKRGRPRKLSTDFSASAIPAAKRTKLQRTRSEDITTGKQSRKFIRHPSLHEICQVAEVEREKLLQKEQQQQQQQQLKAPIIVEPIPLRSRNLCDDNVITQNRSFVPSCPASAPILATILSQKPRAKIPVALTFKKSDEDDSKDACSIMPFNIVQKIPSTTTINTGRNIAQVQSPTHIIKREQRTSAPILTPGVSRGMTYVATHTQSANKILLKSWPQESSGVPVGPPKEPQGASPSVIRVVTNMGGGMKHQQEAPKIFSVIPASRAQSPHLLPAKQFIWQAGGTLQQVPRRNDANSHLATSHCQAAEGVSHISEHEHKSSSYTVYTISGSHAPVTSSTVPKNVVSPVIGERSTLSAECSSTSKPSVMYTWTDCMTSSGMDGPAGHQVISGLSHLPPTNCPTSREPVRVEWQPSSDASSTDSELEEIFGDCFRFTRPKGLLAGNTSQDGTLSKAL</sequence>
<dbReference type="InterPro" id="IPR036390">
    <property type="entry name" value="WH_DNA-bd_sf"/>
</dbReference>
<dbReference type="PANTHER" id="PTHR12081:SF7">
    <property type="entry name" value="TRANSCRIPTION FACTOR EFL-3"/>
    <property type="match status" value="1"/>
</dbReference>
<comment type="caution">
    <text evidence="8">The sequence shown here is derived from an EMBL/GenBank/DDBJ whole genome shotgun (WGS) entry which is preliminary data.</text>
</comment>
<dbReference type="Proteomes" id="UP001487740">
    <property type="component" value="Unassembled WGS sequence"/>
</dbReference>
<evidence type="ECO:0000256" key="2">
    <source>
        <dbReference type="ARBA" id="ARBA00023015"/>
    </source>
</evidence>
<reference evidence="8 9" key="1">
    <citation type="submission" date="2023-03" db="EMBL/GenBank/DDBJ databases">
        <title>High-quality genome of Scylla paramamosain provides insights in environmental adaptation.</title>
        <authorList>
            <person name="Zhang L."/>
        </authorList>
    </citation>
    <scope>NUCLEOTIDE SEQUENCE [LARGE SCALE GENOMIC DNA]</scope>
    <source>
        <strain evidence="8">LZ_2023a</strain>
        <tissue evidence="8">Muscle</tissue>
    </source>
</reference>
<protein>
    <recommendedName>
        <fullName evidence="7">E2F/DP family winged-helix DNA-binding domain-containing protein</fullName>
    </recommendedName>
</protein>
<feature type="compositionally biased region" description="Polar residues" evidence="6">
    <location>
        <begin position="163"/>
        <end position="176"/>
    </location>
</feature>
<evidence type="ECO:0000256" key="1">
    <source>
        <dbReference type="ARBA" id="ARBA00010940"/>
    </source>
</evidence>
<feature type="compositionally biased region" description="Basic and acidic residues" evidence="6">
    <location>
        <begin position="12"/>
        <end position="25"/>
    </location>
</feature>
<keyword evidence="5" id="KW-0539">Nucleus</keyword>
<dbReference type="InterPro" id="IPR015633">
    <property type="entry name" value="E2F"/>
</dbReference>
<feature type="compositionally biased region" description="Polar residues" evidence="6">
    <location>
        <begin position="141"/>
        <end position="155"/>
    </location>
</feature>
<feature type="domain" description="E2F/DP family winged-helix DNA-binding" evidence="7">
    <location>
        <begin position="221"/>
        <end position="291"/>
    </location>
</feature>
<evidence type="ECO:0000313" key="9">
    <source>
        <dbReference type="Proteomes" id="UP001487740"/>
    </source>
</evidence>
<keyword evidence="2 5" id="KW-0805">Transcription regulation</keyword>
<feature type="region of interest" description="Disordered" evidence="6">
    <location>
        <begin position="461"/>
        <end position="519"/>
    </location>
</feature>
<evidence type="ECO:0000256" key="5">
    <source>
        <dbReference type="RuleBase" id="RU003796"/>
    </source>
</evidence>
<keyword evidence="4 5" id="KW-0804">Transcription</keyword>
<dbReference type="PANTHER" id="PTHR12081">
    <property type="entry name" value="TRANSCRIPTION FACTOR E2F"/>
    <property type="match status" value="1"/>
</dbReference>
<gene>
    <name evidence="8" type="ORF">O3P69_006162</name>
</gene>
<comment type="subcellular location">
    <subcellularLocation>
        <location evidence="5">Nucleus</location>
    </subcellularLocation>
</comment>
<keyword evidence="9" id="KW-1185">Reference proteome</keyword>
<evidence type="ECO:0000313" key="8">
    <source>
        <dbReference type="EMBL" id="KAK8395259.1"/>
    </source>
</evidence>
<dbReference type="GO" id="GO:0000981">
    <property type="term" value="F:DNA-binding transcription factor activity, RNA polymerase II-specific"/>
    <property type="evidence" value="ECO:0007669"/>
    <property type="project" value="TreeGrafter"/>
</dbReference>